<evidence type="ECO:0000313" key="2">
    <source>
        <dbReference type="Proteomes" id="UP000229706"/>
    </source>
</evidence>
<protein>
    <recommendedName>
        <fullName evidence="3">Glycosyltransferase family 2 protein</fullName>
    </recommendedName>
</protein>
<evidence type="ECO:0000313" key="1">
    <source>
        <dbReference type="EMBL" id="PJB87791.1"/>
    </source>
</evidence>
<comment type="caution">
    <text evidence="1">The sequence shown here is derived from an EMBL/GenBank/DDBJ whole genome shotgun (WGS) entry which is preliminary data.</text>
</comment>
<feature type="non-terminal residue" evidence="1">
    <location>
        <position position="1"/>
    </location>
</feature>
<accession>A0A2M8DBM2</accession>
<reference evidence="2" key="1">
    <citation type="submission" date="2017-09" db="EMBL/GenBank/DDBJ databases">
        <title>Depth-based differentiation of microbial function through sediment-hosted aquifers and enrichment of novel symbionts in the deep terrestrial subsurface.</title>
        <authorList>
            <person name="Probst A.J."/>
            <person name="Ladd B."/>
            <person name="Jarett J.K."/>
            <person name="Geller-Mcgrath D.E."/>
            <person name="Sieber C.M.K."/>
            <person name="Emerson J.B."/>
            <person name="Anantharaman K."/>
            <person name="Thomas B.C."/>
            <person name="Malmstrom R."/>
            <person name="Stieglmeier M."/>
            <person name="Klingl A."/>
            <person name="Woyke T."/>
            <person name="Ryan C.M."/>
            <person name="Banfield J.F."/>
        </authorList>
    </citation>
    <scope>NUCLEOTIDE SEQUENCE [LARGE SCALE GENOMIC DNA]</scope>
</reference>
<sequence>NYSWQRKILSDGYYILVKLLFGIKIKDTQAGIKIFRKRVLEQTLPRLVEKKFAGDLEMLVVAKTLGYNKIFEAPIKLTYNLSEGSSTAATFSSIYHILFDTLAIWYRKNILRYYDAKK</sequence>
<name>A0A2M8DBM2_9BACT</name>
<evidence type="ECO:0008006" key="3">
    <source>
        <dbReference type="Google" id="ProtNLM"/>
    </source>
</evidence>
<gene>
    <name evidence="1" type="ORF">CO083_05130</name>
</gene>
<dbReference type="AlphaFoldDB" id="A0A2M8DBM2"/>
<dbReference type="InterPro" id="IPR029044">
    <property type="entry name" value="Nucleotide-diphossugar_trans"/>
</dbReference>
<organism evidence="1 2">
    <name type="scientific">Candidatus Roizmanbacteria bacterium CG_4_9_14_0_8_um_filter_34_12</name>
    <dbReference type="NCBI Taxonomy" id="1974840"/>
    <lineage>
        <taxon>Bacteria</taxon>
        <taxon>Candidatus Roizmaniibacteriota</taxon>
    </lineage>
</organism>
<dbReference type="Proteomes" id="UP000229706">
    <property type="component" value="Unassembled WGS sequence"/>
</dbReference>
<dbReference type="GO" id="GO:0006487">
    <property type="term" value="P:protein N-linked glycosylation"/>
    <property type="evidence" value="ECO:0007669"/>
    <property type="project" value="TreeGrafter"/>
</dbReference>
<proteinExistence type="predicted"/>
<dbReference type="EMBL" id="PFTH01000188">
    <property type="protein sequence ID" value="PJB87791.1"/>
    <property type="molecule type" value="Genomic_DNA"/>
</dbReference>
<dbReference type="PANTHER" id="PTHR10859">
    <property type="entry name" value="GLYCOSYL TRANSFERASE"/>
    <property type="match status" value="1"/>
</dbReference>
<dbReference type="SUPFAM" id="SSF53448">
    <property type="entry name" value="Nucleotide-diphospho-sugar transferases"/>
    <property type="match status" value="1"/>
</dbReference>
<dbReference type="PANTHER" id="PTHR10859:SF91">
    <property type="entry name" value="DOLICHYL-PHOSPHATE BETA-GLUCOSYLTRANSFERASE"/>
    <property type="match status" value="1"/>
</dbReference>